<dbReference type="Gramene" id="PRQ25920">
    <property type="protein sequence ID" value="PRQ25920"/>
    <property type="gene ID" value="RchiOBHm_Chr6g0288921"/>
</dbReference>
<feature type="region of interest" description="Disordered" evidence="1">
    <location>
        <begin position="132"/>
        <end position="155"/>
    </location>
</feature>
<proteinExistence type="predicted"/>
<protein>
    <submittedName>
        <fullName evidence="2">Uncharacterized protein</fullName>
    </submittedName>
</protein>
<keyword evidence="3" id="KW-1185">Reference proteome</keyword>
<evidence type="ECO:0000313" key="3">
    <source>
        <dbReference type="Proteomes" id="UP000238479"/>
    </source>
</evidence>
<organism evidence="2 3">
    <name type="scientific">Rosa chinensis</name>
    <name type="common">China rose</name>
    <dbReference type="NCBI Taxonomy" id="74649"/>
    <lineage>
        <taxon>Eukaryota</taxon>
        <taxon>Viridiplantae</taxon>
        <taxon>Streptophyta</taxon>
        <taxon>Embryophyta</taxon>
        <taxon>Tracheophyta</taxon>
        <taxon>Spermatophyta</taxon>
        <taxon>Magnoliopsida</taxon>
        <taxon>eudicotyledons</taxon>
        <taxon>Gunneridae</taxon>
        <taxon>Pentapetalae</taxon>
        <taxon>rosids</taxon>
        <taxon>fabids</taxon>
        <taxon>Rosales</taxon>
        <taxon>Rosaceae</taxon>
        <taxon>Rosoideae</taxon>
        <taxon>Rosoideae incertae sedis</taxon>
        <taxon>Rosa</taxon>
    </lineage>
</organism>
<comment type="caution">
    <text evidence="2">The sequence shown here is derived from an EMBL/GenBank/DDBJ whole genome shotgun (WGS) entry which is preliminary data.</text>
</comment>
<feature type="region of interest" description="Disordered" evidence="1">
    <location>
        <begin position="41"/>
        <end position="76"/>
    </location>
</feature>
<reference evidence="2 3" key="1">
    <citation type="journal article" date="2018" name="Nat. Genet.">
        <title>The Rosa genome provides new insights in the design of modern roses.</title>
        <authorList>
            <person name="Bendahmane M."/>
        </authorList>
    </citation>
    <scope>NUCLEOTIDE SEQUENCE [LARGE SCALE GENOMIC DNA]</scope>
    <source>
        <strain evidence="3">cv. Old Blush</strain>
    </source>
</reference>
<accession>A0A2P6PVH1</accession>
<feature type="compositionally biased region" description="Polar residues" evidence="1">
    <location>
        <begin position="45"/>
        <end position="76"/>
    </location>
</feature>
<sequence>MPSSSLLKKKKPVIRRLELERSSSEMASQDTVHITAEMEGMAQEVSESNKVSGLSSMEPSDPSSQDLDITPAMQTGQKQTLTYKKRGREEVIVPSPKKFKTILGGKLLTLHAEVLGLAEVEDDVALVTLKKRSGRPLGSKNKGPRSQKKVGLTPLRLIYPSTTTAQEVGPKAKGKGKL</sequence>
<name>A0A2P6PVH1_ROSCH</name>
<dbReference type="EMBL" id="PDCK01000044">
    <property type="protein sequence ID" value="PRQ25920.1"/>
    <property type="molecule type" value="Genomic_DNA"/>
</dbReference>
<dbReference type="AlphaFoldDB" id="A0A2P6PVH1"/>
<evidence type="ECO:0000313" key="2">
    <source>
        <dbReference type="EMBL" id="PRQ25920.1"/>
    </source>
</evidence>
<gene>
    <name evidence="2" type="ORF">RchiOBHm_Chr6g0288921</name>
</gene>
<evidence type="ECO:0000256" key="1">
    <source>
        <dbReference type="SAM" id="MobiDB-lite"/>
    </source>
</evidence>
<dbReference type="Proteomes" id="UP000238479">
    <property type="component" value="Chromosome 6"/>
</dbReference>